<dbReference type="InterPro" id="IPR039779">
    <property type="entry name" value="RFX-like"/>
</dbReference>
<evidence type="ECO:0000256" key="3">
    <source>
        <dbReference type="ARBA" id="ARBA00023163"/>
    </source>
</evidence>
<dbReference type="InterPro" id="IPR036390">
    <property type="entry name" value="WH_DNA-bd_sf"/>
</dbReference>
<organism evidence="9 10">
    <name type="scientific">Nannospalax galili</name>
    <name type="common">Northern Israeli blind subterranean mole rat</name>
    <name type="synonym">Spalax galili</name>
    <dbReference type="NCBI Taxonomy" id="1026970"/>
    <lineage>
        <taxon>Eukaryota</taxon>
        <taxon>Metazoa</taxon>
        <taxon>Chordata</taxon>
        <taxon>Craniata</taxon>
        <taxon>Vertebrata</taxon>
        <taxon>Euteleostomi</taxon>
        <taxon>Mammalia</taxon>
        <taxon>Eutheria</taxon>
        <taxon>Euarchontoglires</taxon>
        <taxon>Glires</taxon>
        <taxon>Rodentia</taxon>
        <taxon>Myomorpha</taxon>
        <taxon>Muroidea</taxon>
        <taxon>Spalacidae</taxon>
        <taxon>Spalacinae</taxon>
        <taxon>Nannospalax</taxon>
    </lineage>
</organism>
<dbReference type="InterPro" id="IPR057321">
    <property type="entry name" value="RFX1-4/6/8-like_BCD"/>
</dbReference>
<dbReference type="RefSeq" id="XP_008844137.1">
    <property type="nucleotide sequence ID" value="XM_008845915.1"/>
</dbReference>
<feature type="domain" description="RFX-type winged-helix" evidence="8">
    <location>
        <begin position="22"/>
        <end position="97"/>
    </location>
</feature>
<dbReference type="GO" id="GO:0000978">
    <property type="term" value="F:RNA polymerase II cis-regulatory region sequence-specific DNA binding"/>
    <property type="evidence" value="ECO:0007669"/>
    <property type="project" value="TreeGrafter"/>
</dbReference>
<dbReference type="InterPro" id="IPR036388">
    <property type="entry name" value="WH-like_DNA-bd_sf"/>
</dbReference>
<dbReference type="Ensembl" id="ENSNGAT00000001305.1">
    <property type="protein sequence ID" value="ENSNGAP00000001286.1"/>
    <property type="gene ID" value="ENSNGAG00000000946.1"/>
</dbReference>
<dbReference type="GO" id="GO:0000981">
    <property type="term" value="F:DNA-binding transcription factor activity, RNA polymerase II-specific"/>
    <property type="evidence" value="ECO:0007669"/>
    <property type="project" value="TreeGrafter"/>
</dbReference>
<proteinExistence type="predicted"/>
<dbReference type="SUPFAM" id="SSF46785">
    <property type="entry name" value="Winged helix' DNA-binding domain"/>
    <property type="match status" value="1"/>
</dbReference>
<evidence type="ECO:0000259" key="8">
    <source>
        <dbReference type="PROSITE" id="PS51526"/>
    </source>
</evidence>
<dbReference type="Proteomes" id="UP000694381">
    <property type="component" value="Unassembled WGS sequence"/>
</dbReference>
<keyword evidence="10" id="KW-1185">Reference proteome</keyword>
<dbReference type="CTD" id="731220"/>
<keyword evidence="2" id="KW-0238">DNA-binding</keyword>
<sequence>MAEEVPASPVGSATSRGLHRDIIQWLVDNFCICEGFTVPRGLMYEIYMETCGQSAQNQVNPATFGKLVHLVFPDLGTRRLGTRGSARYHYDGICIKKSSFFYAQYCYLLGKKSCHSGDVVTFGKSADCNGIIQQEQTCENHSPTKMDPAGSPLSPFRRCPFWEQELANKYSCKMVVFLADEYCSYCQDVLQNVKNQELEKVEDLLTSFWKSLQQDTIMFMSLPDVRQLFRCYDMQLYKGLEDVLLRDFLEDVTIQYLKSVLLFSKRFKLWLLNALEGFPAILQISKLKEVTGFVQRLRRKTYLSNMAKTMKLVLKNNRRVSLLKSDLHAIISEGSFYISKKVLEGDSGQEEELESHTEMKCLGCLISLLETSTDLCEFLNCVSSNLQALVFKPSRSKEEFLKLAASFQLRWNFLLTAVSKAMTMSHRESLGAWHLFHLLLLEYVTHIIESCIEEEEEEENLCSLQDLLSDDQFLSQPEHTLTHSLDSLPASECASQSVESPEATLEHMSQSCGPVALSSIVLQVLGFLVDTATGNKLIQVLLEDKATESAVKLSLPVGQEALVTLNNGQRFVIHISDVPQSSETTYCRKSNTKMQGGLFE</sequence>
<dbReference type="GeneTree" id="ENSGT01050000244879"/>
<accession>A0A8C6QCZ4</accession>
<evidence type="ECO:0000256" key="7">
    <source>
        <dbReference type="ARBA" id="ARBA00077086"/>
    </source>
</evidence>
<evidence type="ECO:0000256" key="5">
    <source>
        <dbReference type="ARBA" id="ARBA00054388"/>
    </source>
</evidence>
<dbReference type="KEGG" id="ngi:103744194"/>
<dbReference type="PANTHER" id="PTHR12619">
    <property type="entry name" value="RFX TRANSCRIPTION FACTOR FAMILY"/>
    <property type="match status" value="1"/>
</dbReference>
<dbReference type="GeneID" id="103744194"/>
<name>A0A8C6QCZ4_NANGA</name>
<dbReference type="OMA" id="QQERTCE"/>
<dbReference type="OrthoDB" id="10056949at2759"/>
<evidence type="ECO:0000313" key="9">
    <source>
        <dbReference type="Ensembl" id="ENSNGAP00000001286.1"/>
    </source>
</evidence>
<dbReference type="AlphaFoldDB" id="A0A8C6QCZ4"/>
<dbReference type="FunFam" id="1.10.10.10:FF:000433">
    <property type="entry name" value="DNA-binding protein RFX8-like isoform X4"/>
    <property type="match status" value="1"/>
</dbReference>
<reference evidence="9" key="2">
    <citation type="submission" date="2025-09" db="UniProtKB">
        <authorList>
            <consortium name="Ensembl"/>
        </authorList>
    </citation>
    <scope>IDENTIFICATION</scope>
</reference>
<dbReference type="PANTHER" id="PTHR12619:SF24">
    <property type="entry name" value="DNA-BINDING PROTEIN RFX8"/>
    <property type="match status" value="1"/>
</dbReference>
<keyword evidence="4" id="KW-0539">Nucleus</keyword>
<dbReference type="Pfam" id="PF25340">
    <property type="entry name" value="BCD_RFX"/>
    <property type="match status" value="1"/>
</dbReference>
<evidence type="ECO:0000256" key="6">
    <source>
        <dbReference type="ARBA" id="ARBA00072471"/>
    </source>
</evidence>
<evidence type="ECO:0000256" key="2">
    <source>
        <dbReference type="ARBA" id="ARBA00023125"/>
    </source>
</evidence>
<dbReference type="PROSITE" id="PS51526">
    <property type="entry name" value="RFX_DBD"/>
    <property type="match status" value="1"/>
</dbReference>
<keyword evidence="3" id="KW-0804">Transcription</keyword>
<dbReference type="Pfam" id="PF02257">
    <property type="entry name" value="RFX_DNA_binding"/>
    <property type="match status" value="1"/>
</dbReference>
<evidence type="ECO:0000256" key="4">
    <source>
        <dbReference type="ARBA" id="ARBA00023242"/>
    </source>
</evidence>
<evidence type="ECO:0000256" key="1">
    <source>
        <dbReference type="ARBA" id="ARBA00023015"/>
    </source>
</evidence>
<comment type="function">
    <text evidence="5">May be a transcription factor.</text>
</comment>
<reference evidence="9" key="1">
    <citation type="submission" date="2025-08" db="UniProtKB">
        <authorList>
            <consortium name="Ensembl"/>
        </authorList>
    </citation>
    <scope>IDENTIFICATION</scope>
</reference>
<evidence type="ECO:0000313" key="10">
    <source>
        <dbReference type="Proteomes" id="UP000694381"/>
    </source>
</evidence>
<dbReference type="InterPro" id="IPR003150">
    <property type="entry name" value="DNA-bd_RFX"/>
</dbReference>
<dbReference type="Gene3D" id="1.10.10.10">
    <property type="entry name" value="Winged helix-like DNA-binding domain superfamily/Winged helix DNA-binding domain"/>
    <property type="match status" value="1"/>
</dbReference>
<gene>
    <name evidence="9" type="primary">Rfx8</name>
</gene>
<protein>
    <recommendedName>
        <fullName evidence="6">DNA-binding protein RFX8</fullName>
    </recommendedName>
    <alternativeName>
        <fullName evidence="7">Regulatory factor X 8</fullName>
    </alternativeName>
</protein>
<keyword evidence="1" id="KW-0805">Transcription regulation</keyword>